<dbReference type="AlphaFoldDB" id="A0A443IFV9"/>
<dbReference type="NCBIfam" id="NF007997">
    <property type="entry name" value="PRK10722.1"/>
    <property type="match status" value="1"/>
</dbReference>
<keyword evidence="1" id="KW-0175">Coiled coil</keyword>
<sequence length="238" mass="27435">MIALPFLLVACAQQSHRPLASHLKSHTAEPEMKITDYLSVRCERVWQFSDDDSMKNPLYWLRAMDCAGRMSPAEARAEARNWSTSKWEMTLKQSVLLSHGNVTPLERRQYIQHLDRYRYDFPSSIRTLLQLWRDNQMAQLQLSAERSRYASLQRTSDEQLDALRRQQQQLSNELAITRRKLATLTDIERQLSTRKSSDVSDNNHGPEKESRPVAVEAGDTYLPGQDDKNSETTGAENP</sequence>
<comment type="caution">
    <text evidence="3">The sequence shown here is derived from an EMBL/GenBank/DDBJ whole genome shotgun (WGS) entry which is preliminary data.</text>
</comment>
<evidence type="ECO:0008006" key="5">
    <source>
        <dbReference type="Google" id="ProtNLM"/>
    </source>
</evidence>
<evidence type="ECO:0000256" key="1">
    <source>
        <dbReference type="SAM" id="Coils"/>
    </source>
</evidence>
<accession>A0A443IFV9</accession>
<dbReference type="InterPro" id="IPR025262">
    <property type="entry name" value="QseG"/>
</dbReference>
<dbReference type="RefSeq" id="WP_235859151.1">
    <property type="nucleotide sequence ID" value="NZ_JMEE01000006.1"/>
</dbReference>
<reference evidence="3 4" key="1">
    <citation type="submission" date="2014-04" db="EMBL/GenBank/DDBJ databases">
        <title>Draft genome sequence of Pantoea beijingensis strain LMG 27579, an emerging pathogen to Pleurotus eryngii with potential industrial application.</title>
        <authorList>
            <person name="Xu F."/>
            <person name="Liu Y."/>
            <person name="Wang S."/>
            <person name="Yin Y."/>
            <person name="Ma Y."/>
            <person name="Zhao S."/>
            <person name="Rong C."/>
        </authorList>
    </citation>
    <scope>NUCLEOTIDE SEQUENCE [LARGE SCALE GENOMIC DNA]</scope>
    <source>
        <strain evidence="3 4">LMG 27579</strain>
    </source>
</reference>
<dbReference type="EMBL" id="JMEE01000006">
    <property type="protein sequence ID" value="RWR02967.1"/>
    <property type="molecule type" value="Genomic_DNA"/>
</dbReference>
<feature type="region of interest" description="Disordered" evidence="2">
    <location>
        <begin position="191"/>
        <end position="238"/>
    </location>
</feature>
<dbReference type="Proteomes" id="UP000288794">
    <property type="component" value="Unassembled WGS sequence"/>
</dbReference>
<feature type="coiled-coil region" evidence="1">
    <location>
        <begin position="149"/>
        <end position="180"/>
    </location>
</feature>
<evidence type="ECO:0000313" key="4">
    <source>
        <dbReference type="Proteomes" id="UP000288794"/>
    </source>
</evidence>
<proteinExistence type="predicted"/>
<gene>
    <name evidence="3" type="ORF">ED28_05335</name>
</gene>
<evidence type="ECO:0000256" key="2">
    <source>
        <dbReference type="SAM" id="MobiDB-lite"/>
    </source>
</evidence>
<name>A0A443IFV9_9GAMM</name>
<protein>
    <recommendedName>
        <fullName evidence="5">Two-component system QseEF-associated lipoprotein QseG</fullName>
    </recommendedName>
</protein>
<keyword evidence="4" id="KW-1185">Reference proteome</keyword>
<dbReference type="Pfam" id="PF13942">
    <property type="entry name" value="Lipoprotein_20"/>
    <property type="match status" value="1"/>
</dbReference>
<organism evidence="3 4">
    <name type="scientific">[Pantoea] beijingensis</name>
    <dbReference type="NCBI Taxonomy" id="1324864"/>
    <lineage>
        <taxon>Bacteria</taxon>
        <taxon>Pseudomonadati</taxon>
        <taxon>Pseudomonadota</taxon>
        <taxon>Gammaproteobacteria</taxon>
        <taxon>Enterobacterales</taxon>
        <taxon>Erwiniaceae</taxon>
        <taxon>Erwinia</taxon>
    </lineage>
</organism>
<evidence type="ECO:0000313" key="3">
    <source>
        <dbReference type="EMBL" id="RWR02967.1"/>
    </source>
</evidence>